<dbReference type="InterPro" id="IPR024726">
    <property type="entry name" value="FhuF_C"/>
</dbReference>
<evidence type="ECO:0000313" key="4">
    <source>
        <dbReference type="Proteomes" id="UP000323161"/>
    </source>
</evidence>
<gene>
    <name evidence="3" type="ORF">FWJ25_13500</name>
</gene>
<dbReference type="EMBL" id="VTUU01000006">
    <property type="protein sequence ID" value="KAA1172821.1"/>
    <property type="molecule type" value="Genomic_DNA"/>
</dbReference>
<organism evidence="3 4">
    <name type="scientific">Marinobacter salinexigens</name>
    <dbReference type="NCBI Taxonomy" id="2919747"/>
    <lineage>
        <taxon>Bacteria</taxon>
        <taxon>Pseudomonadati</taxon>
        <taxon>Pseudomonadota</taxon>
        <taxon>Gammaproteobacteria</taxon>
        <taxon>Pseudomonadales</taxon>
        <taxon>Marinobacteraceae</taxon>
        <taxon>Marinobacter</taxon>
    </lineage>
</organism>
<proteinExistence type="predicted"/>
<dbReference type="Pfam" id="PF06276">
    <property type="entry name" value="FhuF"/>
    <property type="match status" value="1"/>
</dbReference>
<evidence type="ECO:0000259" key="2">
    <source>
        <dbReference type="Pfam" id="PF11575"/>
    </source>
</evidence>
<sequence>MRIALDRHQREELEENCLLIEARHRDKAFSMPAKALLAPDSCLELLDRLGPVLGSSSRHITASLLAKRLAFLTTGSALYAMSAMDRGLDLSVDNVFVEFRHENALWRSRMPLVTTTATCPRDGARQEWRDEVIRNLFANGLAPIINSLNSVARTPVSVLWENVAVRAYSLYEKRLATERHLSHRTQITDDFHYLVNDAPARLFGTRDNPLQRYFLTRQTCCSDSPRIRKTCCYYYRASDPVEFCSTCPLPRAIQSR</sequence>
<keyword evidence="4" id="KW-1185">Reference proteome</keyword>
<dbReference type="GO" id="GO:0003824">
    <property type="term" value="F:catalytic activity"/>
    <property type="evidence" value="ECO:0007669"/>
    <property type="project" value="UniProtKB-ARBA"/>
</dbReference>
<dbReference type="RefSeq" id="WP_149600781.1">
    <property type="nucleotide sequence ID" value="NZ_VTUU01000006.1"/>
</dbReference>
<feature type="domain" description="Ferric siderophore reductase C-terminal" evidence="2">
    <location>
        <begin position="228"/>
        <end position="249"/>
    </location>
</feature>
<reference evidence="3 4" key="1">
    <citation type="submission" date="2019-08" db="EMBL/GenBank/DDBJ databases">
        <title>Marinobacter ZYF650 sp. nov., a marine bacterium isolated from seawater of the Mariana trench.</title>
        <authorList>
            <person name="Ahmad W."/>
        </authorList>
    </citation>
    <scope>NUCLEOTIDE SEQUENCE [LARGE SCALE GENOMIC DNA]</scope>
    <source>
        <strain evidence="3 4">ZYF650</strain>
    </source>
</reference>
<evidence type="ECO:0000313" key="3">
    <source>
        <dbReference type="EMBL" id="KAA1172821.1"/>
    </source>
</evidence>
<dbReference type="InterPro" id="IPR022770">
    <property type="entry name" value="IucA/IucC-like_C"/>
</dbReference>
<dbReference type="Proteomes" id="UP000323161">
    <property type="component" value="Unassembled WGS sequence"/>
</dbReference>
<name>A0A5B0VFK4_9GAMM</name>
<dbReference type="Pfam" id="PF11575">
    <property type="entry name" value="FhuF_C"/>
    <property type="match status" value="1"/>
</dbReference>
<feature type="domain" description="Aerobactin siderophore biosynthesis IucA/IucC-like C-terminal" evidence="1">
    <location>
        <begin position="64"/>
        <end position="179"/>
    </location>
</feature>
<accession>A0A5B0VFK4</accession>
<dbReference type="GO" id="GO:0051537">
    <property type="term" value="F:2 iron, 2 sulfur cluster binding"/>
    <property type="evidence" value="ECO:0007669"/>
    <property type="project" value="InterPro"/>
</dbReference>
<dbReference type="AlphaFoldDB" id="A0A5B0VFK4"/>
<comment type="caution">
    <text evidence="3">The sequence shown here is derived from an EMBL/GenBank/DDBJ whole genome shotgun (WGS) entry which is preliminary data.</text>
</comment>
<protein>
    <submittedName>
        <fullName evidence="3">Siderophore-iron reductase, Fe-S cluster protein</fullName>
    </submittedName>
</protein>
<evidence type="ECO:0000259" key="1">
    <source>
        <dbReference type="Pfam" id="PF06276"/>
    </source>
</evidence>